<reference evidence="3" key="1">
    <citation type="submission" date="2021-02" db="EMBL/GenBank/DDBJ databases">
        <title>Genome sequence of Rhodospirillales sp. strain TMPK1 isolated from soil.</title>
        <authorList>
            <person name="Nakai R."/>
            <person name="Kusada H."/>
            <person name="Tamaki H."/>
        </authorList>
    </citation>
    <scope>NUCLEOTIDE SEQUENCE</scope>
    <source>
        <strain evidence="3">TMPK1</strain>
    </source>
</reference>
<dbReference type="Proteomes" id="UP000681075">
    <property type="component" value="Unassembled WGS sequence"/>
</dbReference>
<evidence type="ECO:0000256" key="1">
    <source>
        <dbReference type="PROSITE-ProRule" id="PRU00169"/>
    </source>
</evidence>
<dbReference type="PROSITE" id="PS50110">
    <property type="entry name" value="RESPONSE_REGULATORY"/>
    <property type="match status" value="1"/>
</dbReference>
<gene>
    <name evidence="3" type="ORF">TMPK1_25850</name>
</gene>
<dbReference type="InterPro" id="IPR011006">
    <property type="entry name" value="CheY-like_superfamily"/>
</dbReference>
<feature type="modified residue" description="4-aspartylphosphate" evidence="1">
    <location>
        <position position="43"/>
    </location>
</feature>
<evidence type="ECO:0000259" key="2">
    <source>
        <dbReference type="PROSITE" id="PS50110"/>
    </source>
</evidence>
<sequence>MLIADHLAALLERSGWDVTGRAMDAETAMVIAERERPGFAIVDVSLQGGINGMTVGRELAARYGTRVVFVTGHLDQAVRQVQDIDAIFVGKPFTDDEILSSLAEAEATARRS</sequence>
<accession>A0A8S8X8S2</accession>
<organism evidence="3 4">
    <name type="scientific">Roseiterribacter gracilis</name>
    <dbReference type="NCBI Taxonomy" id="2812848"/>
    <lineage>
        <taxon>Bacteria</taxon>
        <taxon>Pseudomonadati</taxon>
        <taxon>Pseudomonadota</taxon>
        <taxon>Alphaproteobacteria</taxon>
        <taxon>Rhodospirillales</taxon>
        <taxon>Roseiterribacteraceae</taxon>
        <taxon>Roseiterribacter</taxon>
    </lineage>
</organism>
<dbReference type="InterPro" id="IPR001789">
    <property type="entry name" value="Sig_transdc_resp-reg_receiver"/>
</dbReference>
<comment type="caution">
    <text evidence="3">The sequence shown here is derived from an EMBL/GenBank/DDBJ whole genome shotgun (WGS) entry which is preliminary data.</text>
</comment>
<evidence type="ECO:0000313" key="3">
    <source>
        <dbReference type="EMBL" id="GIL40348.1"/>
    </source>
</evidence>
<proteinExistence type="predicted"/>
<name>A0A8S8X8S2_9PROT</name>
<keyword evidence="1" id="KW-0597">Phosphoprotein</keyword>
<dbReference type="AlphaFoldDB" id="A0A8S8X8S2"/>
<dbReference type="SMART" id="SM00448">
    <property type="entry name" value="REC"/>
    <property type="match status" value="1"/>
</dbReference>
<dbReference type="EMBL" id="BOPV01000001">
    <property type="protein sequence ID" value="GIL40348.1"/>
    <property type="molecule type" value="Genomic_DNA"/>
</dbReference>
<dbReference type="Pfam" id="PF00072">
    <property type="entry name" value="Response_reg"/>
    <property type="match status" value="1"/>
</dbReference>
<protein>
    <recommendedName>
        <fullName evidence="2">Response regulatory domain-containing protein</fullName>
    </recommendedName>
</protein>
<keyword evidence="4" id="KW-1185">Reference proteome</keyword>
<evidence type="ECO:0000313" key="4">
    <source>
        <dbReference type="Proteomes" id="UP000681075"/>
    </source>
</evidence>
<dbReference type="GO" id="GO:0000160">
    <property type="term" value="P:phosphorelay signal transduction system"/>
    <property type="evidence" value="ECO:0007669"/>
    <property type="project" value="InterPro"/>
</dbReference>
<dbReference type="Gene3D" id="3.40.50.2300">
    <property type="match status" value="1"/>
</dbReference>
<feature type="domain" description="Response regulatory" evidence="2">
    <location>
        <begin position="1"/>
        <end position="106"/>
    </location>
</feature>
<dbReference type="SUPFAM" id="SSF52172">
    <property type="entry name" value="CheY-like"/>
    <property type="match status" value="1"/>
</dbReference>